<feature type="transmembrane region" description="Helical" evidence="7">
    <location>
        <begin position="491"/>
        <end position="513"/>
    </location>
</feature>
<dbReference type="InterPro" id="IPR000731">
    <property type="entry name" value="SSD"/>
</dbReference>
<feature type="transmembrane region" description="Helical" evidence="7">
    <location>
        <begin position="627"/>
        <end position="649"/>
    </location>
</feature>
<feature type="transmembrane region" description="Helical" evidence="7">
    <location>
        <begin position="214"/>
        <end position="236"/>
    </location>
</feature>
<dbReference type="InterPro" id="IPR004869">
    <property type="entry name" value="MMPL_dom"/>
</dbReference>
<keyword evidence="4 7" id="KW-0812">Transmembrane</keyword>
<feature type="transmembrane region" description="Helical" evidence="7">
    <location>
        <begin position="283"/>
        <end position="306"/>
    </location>
</feature>
<dbReference type="PANTHER" id="PTHR33406">
    <property type="entry name" value="MEMBRANE PROTEIN MJ1562-RELATED"/>
    <property type="match status" value="1"/>
</dbReference>
<comment type="similarity">
    <text evidence="2">Belongs to the resistance-nodulation-cell division (RND) (TC 2.A.6) family. MmpL subfamily.</text>
</comment>
<organism evidence="9 10">
    <name type="scientific">Paractinoplanes rishiriensis</name>
    <dbReference type="NCBI Taxonomy" id="1050105"/>
    <lineage>
        <taxon>Bacteria</taxon>
        <taxon>Bacillati</taxon>
        <taxon>Actinomycetota</taxon>
        <taxon>Actinomycetes</taxon>
        <taxon>Micromonosporales</taxon>
        <taxon>Micromonosporaceae</taxon>
        <taxon>Paractinoplanes</taxon>
    </lineage>
</organism>
<evidence type="ECO:0000256" key="7">
    <source>
        <dbReference type="SAM" id="Phobius"/>
    </source>
</evidence>
<dbReference type="Pfam" id="PF03176">
    <property type="entry name" value="MMPL"/>
    <property type="match status" value="2"/>
</dbReference>
<dbReference type="PANTHER" id="PTHR33406:SF11">
    <property type="entry name" value="MEMBRANE PROTEIN SCO6666-RELATED"/>
    <property type="match status" value="1"/>
</dbReference>
<dbReference type="Proteomes" id="UP000636960">
    <property type="component" value="Unassembled WGS sequence"/>
</dbReference>
<feature type="transmembrane region" description="Helical" evidence="7">
    <location>
        <begin position="32"/>
        <end position="53"/>
    </location>
</feature>
<evidence type="ECO:0000313" key="9">
    <source>
        <dbReference type="EMBL" id="GIF01382.1"/>
    </source>
</evidence>
<evidence type="ECO:0000256" key="4">
    <source>
        <dbReference type="ARBA" id="ARBA00022692"/>
    </source>
</evidence>
<comment type="subcellular location">
    <subcellularLocation>
        <location evidence="1">Cell membrane</location>
        <topology evidence="1">Multi-pass membrane protein</topology>
    </subcellularLocation>
</comment>
<dbReference type="InterPro" id="IPR050545">
    <property type="entry name" value="Mycobact_MmpL"/>
</dbReference>
<proteinExistence type="inferred from homology"/>
<evidence type="ECO:0000256" key="1">
    <source>
        <dbReference type="ARBA" id="ARBA00004651"/>
    </source>
</evidence>
<keyword evidence="10" id="KW-1185">Reference proteome</keyword>
<evidence type="ECO:0000256" key="2">
    <source>
        <dbReference type="ARBA" id="ARBA00010157"/>
    </source>
</evidence>
<keyword evidence="5 7" id="KW-1133">Transmembrane helix</keyword>
<evidence type="ECO:0000313" key="10">
    <source>
        <dbReference type="Proteomes" id="UP000636960"/>
    </source>
</evidence>
<comment type="caution">
    <text evidence="9">The sequence shown here is derived from an EMBL/GenBank/DDBJ whole genome shotgun (WGS) entry which is preliminary data.</text>
</comment>
<evidence type="ECO:0000256" key="5">
    <source>
        <dbReference type="ARBA" id="ARBA00022989"/>
    </source>
</evidence>
<keyword evidence="6 7" id="KW-0472">Membrane</keyword>
<accession>A0A919KCT6</accession>
<feature type="transmembrane region" description="Helical" evidence="7">
    <location>
        <begin position="376"/>
        <end position="395"/>
    </location>
</feature>
<protein>
    <submittedName>
        <fullName evidence="9">Membrane protein</fullName>
    </submittedName>
</protein>
<dbReference type="Gene3D" id="1.20.1640.10">
    <property type="entry name" value="Multidrug efflux transporter AcrB transmembrane domain"/>
    <property type="match status" value="2"/>
</dbReference>
<name>A0A919KCT6_9ACTN</name>
<gene>
    <name evidence="9" type="ORF">Ari01nite_88460</name>
</gene>
<feature type="transmembrane region" description="Helical" evidence="7">
    <location>
        <begin position="552"/>
        <end position="570"/>
    </location>
</feature>
<keyword evidence="3" id="KW-1003">Cell membrane</keyword>
<sequence>MAGSGGTDPGRTFPAVFERIAQWAYRRRWQALASWVLVLIAVTAAAQVVGASYRNDFSLPGTESQQALDHLQARAPVEAGATVQVVLAAPGGVEGQRPRVEPMLAQLGTLPHVVAVRSPYQTPGSISADGTIGYATVALDAPATDVPVEDVRRIIDTAQAVAADGLQVELGGDPVRGAEESEGGAAEGIGLLAALVILVLMFGSLLAASLPIIIAVFAVGSAIGLVALASHVATVADFTTPLMILVGLGVGIDYALLVFSRFRSELVGGAERAEAVRRALDTAGRTVFFAGLTVIIALLGLVVLGLGSLQGVAVAVAATVLVTMLAALTLLPALLAIFGNRIERSVRKRAARAGREAAGRDGAGWRRWSGAVQRRPVLAAVVPVVALVALSVPLADLRLGFADSGTDPAEATSRKAYDLLSAGFGPGFNGPLVIVVDGDDRATAAGQQAVTGVPGVAAVQPAGAGTILIFPDSAPQAEETSDLVKRLRDEVLPPVAASTGATFLVGGSTAAVVDFAGAVADRLPIFVAAVVGLSALLLLVVFRSVLIPVKAALLNLLSVAAAMGVVTLIFQEGLLGEQPGPVEAYVPVMIFAIVFGLSMDYEVFLLARMHEAWQKRPDPSAAITEGLATTGRVVTAAAAIMVVVFGAFLLSPDRMLRQFGLGLATAVLLDAVVIRCLLLPAIMQMLGKYAWWLPKPLARRLPEVALEHR</sequence>
<feature type="transmembrane region" description="Helical" evidence="7">
    <location>
        <begin position="189"/>
        <end position="207"/>
    </location>
</feature>
<evidence type="ECO:0000259" key="8">
    <source>
        <dbReference type="PROSITE" id="PS50156"/>
    </source>
</evidence>
<dbReference type="EMBL" id="BOMV01000102">
    <property type="protein sequence ID" value="GIF01382.1"/>
    <property type="molecule type" value="Genomic_DNA"/>
</dbReference>
<dbReference type="AlphaFoldDB" id="A0A919KCT6"/>
<feature type="domain" description="SSD" evidence="8">
    <location>
        <begin position="212"/>
        <end position="337"/>
    </location>
</feature>
<feature type="transmembrane region" description="Helical" evidence="7">
    <location>
        <begin position="525"/>
        <end position="546"/>
    </location>
</feature>
<reference evidence="9" key="1">
    <citation type="submission" date="2021-01" db="EMBL/GenBank/DDBJ databases">
        <title>Whole genome shotgun sequence of Actinoplanes rishiriensis NBRC 108556.</title>
        <authorList>
            <person name="Komaki H."/>
            <person name="Tamura T."/>
        </authorList>
    </citation>
    <scope>NUCLEOTIDE SEQUENCE</scope>
    <source>
        <strain evidence="9">NBRC 108556</strain>
    </source>
</reference>
<evidence type="ECO:0000256" key="3">
    <source>
        <dbReference type="ARBA" id="ARBA00022475"/>
    </source>
</evidence>
<feature type="transmembrane region" description="Helical" evidence="7">
    <location>
        <begin position="242"/>
        <end position="262"/>
    </location>
</feature>
<dbReference type="SUPFAM" id="SSF82866">
    <property type="entry name" value="Multidrug efflux transporter AcrB transmembrane domain"/>
    <property type="match status" value="2"/>
</dbReference>
<evidence type="ECO:0000256" key="6">
    <source>
        <dbReference type="ARBA" id="ARBA00023136"/>
    </source>
</evidence>
<dbReference type="PROSITE" id="PS50156">
    <property type="entry name" value="SSD"/>
    <property type="match status" value="1"/>
</dbReference>
<feature type="transmembrane region" description="Helical" evidence="7">
    <location>
        <begin position="312"/>
        <end position="339"/>
    </location>
</feature>
<dbReference type="GO" id="GO:0005886">
    <property type="term" value="C:plasma membrane"/>
    <property type="evidence" value="ECO:0007669"/>
    <property type="project" value="UniProtKB-SubCell"/>
</dbReference>
<feature type="transmembrane region" description="Helical" evidence="7">
    <location>
        <begin position="661"/>
        <end position="683"/>
    </location>
</feature>
<feature type="transmembrane region" description="Helical" evidence="7">
    <location>
        <begin position="582"/>
        <end position="607"/>
    </location>
</feature>